<dbReference type="InterPro" id="IPR000595">
    <property type="entry name" value="cNMP-bd_dom"/>
</dbReference>
<dbReference type="STRING" id="1122991.GCA_000613445_03332"/>
<dbReference type="InterPro" id="IPR036390">
    <property type="entry name" value="WH_DNA-bd_sf"/>
</dbReference>
<sequence>MPLYAKLIELPMFQGMSTDDLVAVLGQTRFDFAQKKAEETIAKAGNECTHLCFLLNGKMQVASQADDNSYTFIEEIDAPYILQPENLFGISPRYTRTFIAQSTCSLLLLSKSEVLRLTDDFIIFKFNLLNTISTQAQKAARQPWRHCRSPLLHRIARFFIVHCLHPAGKKLVHIKMEKLANEMNDSRLNVSRALNHMQSQGLIELKRGRIAIPMLEKLVTEWG</sequence>
<organism evidence="5 6">
    <name type="scientific">Hoylesella shahii DSM 15611 = JCM 12083</name>
    <dbReference type="NCBI Taxonomy" id="1122991"/>
    <lineage>
        <taxon>Bacteria</taxon>
        <taxon>Pseudomonadati</taxon>
        <taxon>Bacteroidota</taxon>
        <taxon>Bacteroidia</taxon>
        <taxon>Bacteroidales</taxon>
        <taxon>Prevotellaceae</taxon>
        <taxon>Hoylesella</taxon>
    </lineage>
</organism>
<dbReference type="InterPro" id="IPR018490">
    <property type="entry name" value="cNMP-bd_dom_sf"/>
</dbReference>
<evidence type="ECO:0000259" key="4">
    <source>
        <dbReference type="PROSITE" id="PS50042"/>
    </source>
</evidence>
<dbReference type="Gene3D" id="2.60.120.10">
    <property type="entry name" value="Jelly Rolls"/>
    <property type="match status" value="1"/>
</dbReference>
<accession>A0A318I0V1</accession>
<keyword evidence="2" id="KW-0238">DNA-binding</keyword>
<dbReference type="SUPFAM" id="SSF46785">
    <property type="entry name" value="Winged helix' DNA-binding domain"/>
    <property type="match status" value="1"/>
</dbReference>
<dbReference type="Proteomes" id="UP000248314">
    <property type="component" value="Unassembled WGS sequence"/>
</dbReference>
<gene>
    <name evidence="5" type="ORF">EJ73_00203</name>
</gene>
<dbReference type="InterPro" id="IPR014710">
    <property type="entry name" value="RmlC-like_jellyroll"/>
</dbReference>
<dbReference type="GO" id="GO:0006355">
    <property type="term" value="P:regulation of DNA-templated transcription"/>
    <property type="evidence" value="ECO:0007669"/>
    <property type="project" value="InterPro"/>
</dbReference>
<dbReference type="Pfam" id="PF00027">
    <property type="entry name" value="cNMP_binding"/>
    <property type="match status" value="1"/>
</dbReference>
<evidence type="ECO:0000313" key="6">
    <source>
        <dbReference type="Proteomes" id="UP000248314"/>
    </source>
</evidence>
<dbReference type="AlphaFoldDB" id="A0A318I0V1"/>
<keyword evidence="6" id="KW-1185">Reference proteome</keyword>
<keyword evidence="1" id="KW-0805">Transcription regulation</keyword>
<dbReference type="Pfam" id="PF13545">
    <property type="entry name" value="HTH_Crp_2"/>
    <property type="match status" value="1"/>
</dbReference>
<feature type="domain" description="Cyclic nucleotide-binding" evidence="4">
    <location>
        <begin position="12"/>
        <end position="117"/>
    </location>
</feature>
<evidence type="ECO:0000313" key="5">
    <source>
        <dbReference type="EMBL" id="PXX24398.1"/>
    </source>
</evidence>
<evidence type="ECO:0000256" key="2">
    <source>
        <dbReference type="ARBA" id="ARBA00023125"/>
    </source>
</evidence>
<evidence type="ECO:0000256" key="3">
    <source>
        <dbReference type="ARBA" id="ARBA00023163"/>
    </source>
</evidence>
<dbReference type="PROSITE" id="PS50042">
    <property type="entry name" value="CNMP_BINDING_3"/>
    <property type="match status" value="1"/>
</dbReference>
<proteinExistence type="predicted"/>
<comment type="caution">
    <text evidence="5">The sequence shown here is derived from an EMBL/GenBank/DDBJ whole genome shotgun (WGS) entry which is preliminary data.</text>
</comment>
<dbReference type="GO" id="GO:0003677">
    <property type="term" value="F:DNA binding"/>
    <property type="evidence" value="ECO:0007669"/>
    <property type="project" value="UniProtKB-KW"/>
</dbReference>
<name>A0A318I0V1_9BACT</name>
<keyword evidence="3" id="KW-0804">Transcription</keyword>
<evidence type="ECO:0000256" key="1">
    <source>
        <dbReference type="ARBA" id="ARBA00023015"/>
    </source>
</evidence>
<dbReference type="InterPro" id="IPR012318">
    <property type="entry name" value="HTH_CRP"/>
</dbReference>
<dbReference type="SUPFAM" id="SSF51206">
    <property type="entry name" value="cAMP-binding domain-like"/>
    <property type="match status" value="1"/>
</dbReference>
<reference evidence="5 6" key="1">
    <citation type="submission" date="2018-05" db="EMBL/GenBank/DDBJ databases">
        <title>Genomic Encyclopedia of Type Strains, Phase I: the one thousand microbial genomes (KMG-I) project.</title>
        <authorList>
            <person name="Kyrpides N."/>
        </authorList>
    </citation>
    <scope>NUCLEOTIDE SEQUENCE [LARGE SCALE GENOMIC DNA]</scope>
    <source>
        <strain evidence="5 6">DSM 15611</strain>
    </source>
</reference>
<dbReference type="EMBL" id="QJJX01000002">
    <property type="protein sequence ID" value="PXX24398.1"/>
    <property type="molecule type" value="Genomic_DNA"/>
</dbReference>
<protein>
    <submittedName>
        <fullName evidence="5">CRP-like cAMP-binding protein</fullName>
    </submittedName>
</protein>